<dbReference type="RefSeq" id="WP_336350908.1">
    <property type="nucleotide sequence ID" value="NZ_JAZAQL010000002.1"/>
</dbReference>
<dbReference type="Gene3D" id="3.30.530.20">
    <property type="match status" value="1"/>
</dbReference>
<comment type="caution">
    <text evidence="2">The sequence shown here is derived from an EMBL/GenBank/DDBJ whole genome shotgun (WGS) entry which is preliminary data.</text>
</comment>
<evidence type="ECO:0000256" key="1">
    <source>
        <dbReference type="SAM" id="MobiDB-lite"/>
    </source>
</evidence>
<dbReference type="AlphaFoldDB" id="A0ABD5VFW6"/>
<feature type="compositionally biased region" description="Low complexity" evidence="1">
    <location>
        <begin position="49"/>
        <end position="59"/>
    </location>
</feature>
<keyword evidence="3" id="KW-1185">Reference proteome</keyword>
<reference evidence="2 3" key="1">
    <citation type="journal article" date="2019" name="Int. J. Syst. Evol. Microbiol.">
        <title>The Global Catalogue of Microorganisms (GCM) 10K type strain sequencing project: providing services to taxonomists for standard genome sequencing and annotation.</title>
        <authorList>
            <consortium name="The Broad Institute Genomics Platform"/>
            <consortium name="The Broad Institute Genome Sequencing Center for Infectious Disease"/>
            <person name="Wu L."/>
            <person name="Ma J."/>
        </authorList>
    </citation>
    <scope>NUCLEOTIDE SEQUENCE [LARGE SCALE GENOMIC DNA]</scope>
    <source>
        <strain evidence="2 3">GX26</strain>
    </source>
</reference>
<dbReference type="Proteomes" id="UP001596395">
    <property type="component" value="Unassembled WGS sequence"/>
</dbReference>
<organism evidence="2 3">
    <name type="scientific">Halorubellus litoreus</name>
    <dbReference type="NCBI Taxonomy" id="755308"/>
    <lineage>
        <taxon>Archaea</taxon>
        <taxon>Methanobacteriati</taxon>
        <taxon>Methanobacteriota</taxon>
        <taxon>Stenosarchaea group</taxon>
        <taxon>Halobacteria</taxon>
        <taxon>Halobacteriales</taxon>
        <taxon>Halorubellaceae</taxon>
        <taxon>Halorubellus</taxon>
    </lineage>
</organism>
<feature type="compositionally biased region" description="Basic and acidic residues" evidence="1">
    <location>
        <begin position="38"/>
        <end position="48"/>
    </location>
</feature>
<dbReference type="EMBL" id="JBHSXN010000002">
    <property type="protein sequence ID" value="MFC6953961.1"/>
    <property type="molecule type" value="Genomic_DNA"/>
</dbReference>
<protein>
    <recommendedName>
        <fullName evidence="4">Carbon monoxide dehydrogenase subunit G</fullName>
    </recommendedName>
</protein>
<accession>A0ABD5VFW6</accession>
<evidence type="ECO:0000313" key="3">
    <source>
        <dbReference type="Proteomes" id="UP001596395"/>
    </source>
</evidence>
<feature type="region of interest" description="Disordered" evidence="1">
    <location>
        <begin position="34"/>
        <end position="66"/>
    </location>
</feature>
<name>A0ABD5VFW6_9EURY</name>
<dbReference type="SUPFAM" id="SSF55961">
    <property type="entry name" value="Bet v1-like"/>
    <property type="match status" value="1"/>
</dbReference>
<dbReference type="InterPro" id="IPR023393">
    <property type="entry name" value="START-like_dom_sf"/>
</dbReference>
<gene>
    <name evidence="2" type="ORF">ACFQGB_13905</name>
</gene>
<sequence>MTNVIGDLTISVERTVDVDGETVFDVLADPETLGGAERVAREETRESTGRAGAPGAGVRDPPPRVRRGDTFVGTVAAPAGRDADGVPEVGDGSAVGTGASFESYFTVEEHDAGRLVLSGGGDGDAGSFDARVVVAVADVTEGAVVRVDATMDVAGKVASLGAQRVRAAAAAVLERYLSRVERAAASPA</sequence>
<evidence type="ECO:0000313" key="2">
    <source>
        <dbReference type="EMBL" id="MFC6953961.1"/>
    </source>
</evidence>
<evidence type="ECO:0008006" key="4">
    <source>
        <dbReference type="Google" id="ProtNLM"/>
    </source>
</evidence>
<proteinExistence type="predicted"/>